<reference evidence="2 3" key="2">
    <citation type="journal article" date="2011" name="J. Bacteriol.">
        <title>Genomes of three methylotrophs from a single niche uncover genetic and metabolic divergence of Methylophilaceae.</title>
        <authorList>
            <person name="Lapidus A."/>
            <person name="Clum A."/>
            <person name="Labutti K."/>
            <person name="Kaluzhnaya M.G."/>
            <person name="Lim S."/>
            <person name="Beck D.A."/>
            <person name="Glavina Del Rio T."/>
            <person name="Nolan M."/>
            <person name="Mavromatis K."/>
            <person name="Huntemann M."/>
            <person name="Lucas S."/>
            <person name="Lidstrom M.E."/>
            <person name="Ivanova N."/>
            <person name="Chistoserdova L."/>
        </authorList>
    </citation>
    <scope>NUCLEOTIDE SEQUENCE [LARGE SCALE GENOMIC DNA]</scope>
    <source>
        <strain evidence="2 3">SIP3-4</strain>
    </source>
</reference>
<sequence length="141" mass="16795">MKLKFLIWRLVKLVIFLYVAWFLVFRHTPESYGKCDLYTEEMNGGIHTFQGQQYNIKLCGLKRGIDPSNIHYDEIRLAVYSMQGELLAERYFEFNWELRELEYGNDYLIYADGGGAGFETRMAMPPTRLDWIRARLPRLWP</sequence>
<name>C6X940_METGS</name>
<reference evidence="3" key="1">
    <citation type="submission" date="2009-07" db="EMBL/GenBank/DDBJ databases">
        <title>Complete sequence of chromosome of Methylovorus sp. SIP3-4.</title>
        <authorList>
            <person name="Lucas S."/>
            <person name="Copeland A."/>
            <person name="Lapidus A."/>
            <person name="Glavina del Rio T."/>
            <person name="Tice H."/>
            <person name="Bruce D."/>
            <person name="Goodwin L."/>
            <person name="Pitluck S."/>
            <person name="Clum A."/>
            <person name="Larimer F."/>
            <person name="Land M."/>
            <person name="Hauser L."/>
            <person name="Kyrpides N."/>
            <person name="Mikhailova N."/>
            <person name="Kayluzhnaya M."/>
            <person name="Chistoserdova L."/>
        </authorList>
    </citation>
    <scope>NUCLEOTIDE SEQUENCE [LARGE SCALE GENOMIC DNA]</scope>
    <source>
        <strain evidence="3">SIP3-4</strain>
    </source>
</reference>
<evidence type="ECO:0000256" key="1">
    <source>
        <dbReference type="SAM" id="Phobius"/>
    </source>
</evidence>
<dbReference type="KEGG" id="mei:Msip34_0412"/>
<dbReference type="OrthoDB" id="8724085at2"/>
<keyword evidence="1" id="KW-0472">Membrane</keyword>
<dbReference type="STRING" id="582744.Msip34_0412"/>
<evidence type="ECO:0008006" key="4">
    <source>
        <dbReference type="Google" id="ProtNLM"/>
    </source>
</evidence>
<evidence type="ECO:0000313" key="3">
    <source>
        <dbReference type="Proteomes" id="UP000002743"/>
    </source>
</evidence>
<keyword evidence="1" id="KW-0812">Transmembrane</keyword>
<feature type="transmembrane region" description="Helical" evidence="1">
    <location>
        <begin position="6"/>
        <end position="24"/>
    </location>
</feature>
<keyword evidence="3" id="KW-1185">Reference proteome</keyword>
<dbReference type="Proteomes" id="UP000002743">
    <property type="component" value="Chromosome"/>
</dbReference>
<dbReference type="HOGENOM" id="CLU_118988_0_0_4"/>
<protein>
    <recommendedName>
        <fullName evidence="4">Transmembrane protein</fullName>
    </recommendedName>
</protein>
<dbReference type="EMBL" id="CP001674">
    <property type="protein sequence ID" value="ACT49660.1"/>
    <property type="molecule type" value="Genomic_DNA"/>
</dbReference>
<organism evidence="2 3">
    <name type="scientific">Methylovorus glucosotrophus (strain SIP3-4)</name>
    <dbReference type="NCBI Taxonomy" id="582744"/>
    <lineage>
        <taxon>Bacteria</taxon>
        <taxon>Pseudomonadati</taxon>
        <taxon>Pseudomonadota</taxon>
        <taxon>Betaproteobacteria</taxon>
        <taxon>Nitrosomonadales</taxon>
        <taxon>Methylophilaceae</taxon>
        <taxon>Methylovorus</taxon>
    </lineage>
</organism>
<gene>
    <name evidence="2" type="ordered locus">Msip34_0412</name>
</gene>
<dbReference type="eggNOG" id="ENOG50341P4">
    <property type="taxonomic scope" value="Bacteria"/>
</dbReference>
<proteinExistence type="predicted"/>
<accession>C6X940</accession>
<dbReference type="AlphaFoldDB" id="C6X940"/>
<dbReference type="RefSeq" id="WP_015829331.1">
    <property type="nucleotide sequence ID" value="NC_012969.1"/>
</dbReference>
<evidence type="ECO:0000313" key="2">
    <source>
        <dbReference type="EMBL" id="ACT49660.1"/>
    </source>
</evidence>
<keyword evidence="1" id="KW-1133">Transmembrane helix</keyword>